<evidence type="ECO:0000259" key="22">
    <source>
        <dbReference type="PROSITE" id="PS51007"/>
    </source>
</evidence>
<evidence type="ECO:0000256" key="3">
    <source>
        <dbReference type="ARBA" id="ARBA00022448"/>
    </source>
</evidence>
<keyword evidence="7 20" id="KW-0479">Metal-binding</keyword>
<dbReference type="PROSITE" id="PS51007">
    <property type="entry name" value="CYTC"/>
    <property type="match status" value="1"/>
</dbReference>
<evidence type="ECO:0000256" key="16">
    <source>
        <dbReference type="ARBA" id="ARBA00041724"/>
    </source>
</evidence>
<dbReference type="PANTHER" id="PTHR10266:SF3">
    <property type="entry name" value="CYTOCHROME C1, HEME PROTEIN, MITOCHONDRIAL"/>
    <property type="match status" value="1"/>
</dbReference>
<dbReference type="Proteomes" id="UP000001554">
    <property type="component" value="Chromosome 6"/>
</dbReference>
<evidence type="ECO:0000256" key="21">
    <source>
        <dbReference type="SAM" id="Phobius"/>
    </source>
</evidence>
<reference evidence="23" key="1">
    <citation type="journal article" date="2020" name="Nat. Ecol. Evol.">
        <title>Deeply conserved synteny resolves early events in vertebrate evolution.</title>
        <authorList>
            <person name="Simakov O."/>
            <person name="Marletaz F."/>
            <person name="Yue J.X."/>
            <person name="O'Connell B."/>
            <person name="Jenkins J."/>
            <person name="Brandt A."/>
            <person name="Calef R."/>
            <person name="Tung C.H."/>
            <person name="Huang T.K."/>
            <person name="Schmutz J."/>
            <person name="Satoh N."/>
            <person name="Yu J.K."/>
            <person name="Putnam N.H."/>
            <person name="Green R.E."/>
            <person name="Rokhsar D.S."/>
        </authorList>
    </citation>
    <scope>NUCLEOTIDE SEQUENCE [LARGE SCALE GENOMIC DNA]</scope>
    <source>
        <strain evidence="23">S238N-H82</strain>
    </source>
</reference>
<evidence type="ECO:0000256" key="20">
    <source>
        <dbReference type="PIRSR" id="PIRSR602326-1"/>
    </source>
</evidence>
<dbReference type="GO" id="GO:0005743">
    <property type="term" value="C:mitochondrial inner membrane"/>
    <property type="evidence" value="ECO:0007669"/>
    <property type="project" value="UniProtKB-SubCell"/>
</dbReference>
<evidence type="ECO:0000256" key="10">
    <source>
        <dbReference type="ARBA" id="ARBA00022989"/>
    </source>
</evidence>
<gene>
    <name evidence="24" type="primary">LOC118417125</name>
</gene>
<comment type="similarity">
    <text evidence="2">Belongs to the cytochrome c family.</text>
</comment>
<dbReference type="InterPro" id="IPR021157">
    <property type="entry name" value="Cyt_c1_TM_anchor_C"/>
</dbReference>
<feature type="binding site" description="covalent" evidence="20">
    <location>
        <position position="143"/>
    </location>
    <ligand>
        <name>heme c</name>
        <dbReference type="ChEBI" id="CHEBI:61717"/>
    </ligand>
</feature>
<dbReference type="KEGG" id="bfo:118417125"/>
<comment type="subunit">
    <text evidence="18">Component of the ubiquinol-cytochrome c oxidoreductase (cytochrome b-c1 complex, complex III, CIII), a multisubunit enzyme composed of 11 subunits. The complex is composed of 3 respiratory subunits cytochrome b, cytochrome c1 and Rieske protein UQCRFS1, 2 core protein subunits UQCRC1/QCR1 and UQCRC2/QCR2, and 6 low-molecular weight protein subunits UQCRH/QCR6, UQCRB/QCR7, UQCRQ/QCR8, UQCR10/QCR9, UQCR11/QCR10 and subunit 9, the cleavage product of Rieske protein UQCRFS1. The complex exists as an obligatory dimer and forms supercomplexes (SCs) in the inner mitochondrial membrane with NADH-ubiquinone oxidoreductase (complex I, CI) and cytochrome c oxidase (complex IV, CIV), resulting in different assemblies (supercomplex SCI(1)III(2)IV(1) and megacomplex MCI(2)III(2)IV(2)). Interacts with FLVCR2; this interaction occurs in the absence of heme and is disrupted upon heme binding.</text>
</comment>
<keyword evidence="3" id="KW-0813">Transport</keyword>
<evidence type="ECO:0000256" key="1">
    <source>
        <dbReference type="ARBA" id="ARBA00004273"/>
    </source>
</evidence>
<dbReference type="Gene3D" id="1.20.5.100">
    <property type="entry name" value="Cytochrome c1, transmembrane anchor, C-terminal"/>
    <property type="match status" value="1"/>
</dbReference>
<keyword evidence="9" id="KW-0249">Electron transport</keyword>
<evidence type="ECO:0000256" key="2">
    <source>
        <dbReference type="ARBA" id="ARBA00006488"/>
    </source>
</evidence>
<organism evidence="23 24">
    <name type="scientific">Branchiostoma floridae</name>
    <name type="common">Florida lancelet</name>
    <name type="synonym">Amphioxus</name>
    <dbReference type="NCBI Taxonomy" id="7739"/>
    <lineage>
        <taxon>Eukaryota</taxon>
        <taxon>Metazoa</taxon>
        <taxon>Chordata</taxon>
        <taxon>Cephalochordata</taxon>
        <taxon>Leptocardii</taxon>
        <taxon>Amphioxiformes</taxon>
        <taxon>Branchiostomatidae</taxon>
        <taxon>Branchiostoma</taxon>
    </lineage>
</organism>
<feature type="binding site" description="covalent" evidence="20">
    <location>
        <position position="266"/>
    </location>
    <ligand>
        <name>heme c</name>
        <dbReference type="ChEBI" id="CHEBI:61717"/>
    </ligand>
</feature>
<comment type="subcellular location">
    <subcellularLocation>
        <location evidence="1">Mitochondrion inner membrane</location>
    </subcellularLocation>
</comment>
<proteinExistence type="inferred from homology"/>
<comment type="cofactor">
    <cofactor evidence="20">
        <name>heme c</name>
        <dbReference type="ChEBI" id="CHEBI:61717"/>
    </cofactor>
    <text evidence="20">Binds 1 heme c group covalently per subunit.</text>
</comment>
<feature type="domain" description="Cytochrome c" evidence="22">
    <location>
        <begin position="130"/>
        <end position="282"/>
    </location>
</feature>
<accession>A0A9J7LBF0</accession>
<dbReference type="AlphaFoldDB" id="A0A9J7LBF0"/>
<protein>
    <recommendedName>
        <fullName evidence="14">Cytochrome c1, heme protein, mitochondrial</fullName>
    </recommendedName>
    <alternativeName>
        <fullName evidence="17">Complex III subunit 4</fullName>
    </alternativeName>
    <alternativeName>
        <fullName evidence="16">Complex III subunit IV</fullName>
    </alternativeName>
    <alternativeName>
        <fullName evidence="15">Cytochrome b-c1 complex subunit 4</fullName>
    </alternativeName>
    <alternativeName>
        <fullName evidence="19">Ubiquinol-cytochrome-c reductase complex cytochrome c1 subunit</fullName>
    </alternativeName>
</protein>
<evidence type="ECO:0000256" key="15">
    <source>
        <dbReference type="ARBA" id="ARBA00041262"/>
    </source>
</evidence>
<dbReference type="RefSeq" id="XP_035678428.1">
    <property type="nucleotide sequence ID" value="XM_035822535.1"/>
</dbReference>
<evidence type="ECO:0000256" key="13">
    <source>
        <dbReference type="ARBA" id="ARBA00023136"/>
    </source>
</evidence>
<keyword evidence="10 21" id="KW-1133">Transmembrane helix</keyword>
<dbReference type="GO" id="GO:0045275">
    <property type="term" value="C:respiratory chain complex III"/>
    <property type="evidence" value="ECO:0000318"/>
    <property type="project" value="GO_Central"/>
</dbReference>
<dbReference type="PRINTS" id="PR00603">
    <property type="entry name" value="CYTOCHROMEC1"/>
</dbReference>
<keyword evidence="11 20" id="KW-0408">Iron</keyword>
<evidence type="ECO:0000256" key="5">
    <source>
        <dbReference type="ARBA" id="ARBA00022660"/>
    </source>
</evidence>
<evidence type="ECO:0000256" key="4">
    <source>
        <dbReference type="ARBA" id="ARBA00022617"/>
    </source>
</evidence>
<dbReference type="InterPro" id="IPR009056">
    <property type="entry name" value="Cyt_c-like_dom"/>
</dbReference>
<keyword evidence="6 21" id="KW-0812">Transmembrane</keyword>
<dbReference type="OrthoDB" id="5925at2759"/>
<dbReference type="GO" id="GO:0006122">
    <property type="term" value="P:mitochondrial electron transport, ubiquinol to cytochrome c"/>
    <property type="evidence" value="ECO:0000318"/>
    <property type="project" value="GO_Central"/>
</dbReference>
<evidence type="ECO:0000256" key="6">
    <source>
        <dbReference type="ARBA" id="ARBA00022692"/>
    </source>
</evidence>
<name>A0A9J7LBF0_BRAFL</name>
<reference evidence="24" key="2">
    <citation type="submission" date="2025-08" db="UniProtKB">
        <authorList>
            <consortium name="RefSeq"/>
        </authorList>
    </citation>
    <scope>IDENTIFICATION</scope>
    <source>
        <strain evidence="24">S238N-H82</strain>
        <tissue evidence="24">Testes</tissue>
    </source>
</reference>
<evidence type="ECO:0000313" key="24">
    <source>
        <dbReference type="RefSeq" id="XP_035678428.1"/>
    </source>
</evidence>
<evidence type="ECO:0000256" key="12">
    <source>
        <dbReference type="ARBA" id="ARBA00023128"/>
    </source>
</evidence>
<dbReference type="PANTHER" id="PTHR10266">
    <property type="entry name" value="CYTOCHROME C1"/>
    <property type="match status" value="1"/>
</dbReference>
<evidence type="ECO:0000256" key="19">
    <source>
        <dbReference type="ARBA" id="ARBA00079825"/>
    </source>
</evidence>
<dbReference type="GO" id="GO:0046872">
    <property type="term" value="F:metal ion binding"/>
    <property type="evidence" value="ECO:0007669"/>
    <property type="project" value="UniProtKB-KW"/>
</dbReference>
<keyword evidence="13 21" id="KW-0472">Membrane</keyword>
<evidence type="ECO:0000313" key="23">
    <source>
        <dbReference type="Proteomes" id="UP000001554"/>
    </source>
</evidence>
<evidence type="ECO:0000256" key="18">
    <source>
        <dbReference type="ARBA" id="ARBA00062753"/>
    </source>
</evidence>
<sequence length="347" mass="38893">MMVTCAVTLRKKHFYFTLFRGRLHKTLYKTIGIQGRSQYIMAANLCRVSGRSLLKVQNVVTPAKANMSSFSKMSTGKKVLFGTLGAVTAGGAGLLGALHYSTTVHAGELELHPPKFPWSHNGLFNALDHASIRRGYQVYKEVCAACHSMQYLAFRNLVGVSHTEEEAKALAEEIEVLDGPDEEGEMFMRPGKLSDYFPRPYANEEAARAANNGAYPPDLSYIILARHGGEDYVFSLLTGYCDAPAGKELRDGQYYNPYFPGQAISMAQALYNEIIEYEDGTPATQSQLAKDVCTFLRWASEPEHDQRKRMGLKALMIASMVIAFFYYLKRHKWSVLKSRKIAYRPPQ</sequence>
<evidence type="ECO:0000256" key="11">
    <source>
        <dbReference type="ARBA" id="ARBA00023004"/>
    </source>
</evidence>
<dbReference type="FunFam" id="1.20.5.100:FF:000003">
    <property type="entry name" value="Cytochrome c1, heme protein, mitochondrial"/>
    <property type="match status" value="1"/>
</dbReference>
<dbReference type="InterPro" id="IPR002326">
    <property type="entry name" value="Cyt_c1"/>
</dbReference>
<evidence type="ECO:0000256" key="7">
    <source>
        <dbReference type="ARBA" id="ARBA00022723"/>
    </source>
</evidence>
<evidence type="ECO:0000256" key="9">
    <source>
        <dbReference type="ARBA" id="ARBA00022982"/>
    </source>
</evidence>
<feature type="transmembrane region" description="Helical" evidence="21">
    <location>
        <begin position="310"/>
        <end position="328"/>
    </location>
</feature>
<dbReference type="Gene3D" id="1.10.760.10">
    <property type="entry name" value="Cytochrome c-like domain"/>
    <property type="match status" value="1"/>
</dbReference>
<evidence type="ECO:0000256" key="14">
    <source>
        <dbReference type="ARBA" id="ARBA00040084"/>
    </source>
</evidence>
<evidence type="ECO:0000256" key="8">
    <source>
        <dbReference type="ARBA" id="ARBA00022792"/>
    </source>
</evidence>
<dbReference type="GeneID" id="118417125"/>
<evidence type="ECO:0000256" key="17">
    <source>
        <dbReference type="ARBA" id="ARBA00041779"/>
    </source>
</evidence>
<dbReference type="Pfam" id="PF02167">
    <property type="entry name" value="Cytochrom_C1"/>
    <property type="match status" value="1"/>
</dbReference>
<keyword evidence="5" id="KW-0679">Respiratory chain</keyword>
<dbReference type="SUPFAM" id="SSF81496">
    <property type="entry name" value="Cytochrome c1 subunit of cytochrome bc1 complex (Ubiquinol-cytochrome c reductase), transmembrane anchor"/>
    <property type="match status" value="1"/>
</dbReference>
<keyword evidence="8" id="KW-0999">Mitochondrion inner membrane</keyword>
<dbReference type="OMA" id="WVKKFKW"/>
<dbReference type="SUPFAM" id="SSF46626">
    <property type="entry name" value="Cytochrome c"/>
    <property type="match status" value="1"/>
</dbReference>
<feature type="binding site" description="covalent" evidence="20">
    <location>
        <position position="146"/>
    </location>
    <ligand>
        <name>heme c</name>
        <dbReference type="ChEBI" id="CHEBI:61717"/>
    </ligand>
</feature>
<keyword evidence="4 20" id="KW-0349">Heme</keyword>
<dbReference type="InterPro" id="IPR036909">
    <property type="entry name" value="Cyt_c-like_dom_sf"/>
</dbReference>
<feature type="binding site" description="covalent" evidence="20">
    <location>
        <position position="147"/>
    </location>
    <ligand>
        <name>heme c</name>
        <dbReference type="ChEBI" id="CHEBI:61717"/>
    </ligand>
</feature>
<keyword evidence="12" id="KW-0496">Mitochondrion</keyword>
<keyword evidence="23" id="KW-1185">Reference proteome</keyword>
<dbReference type="GO" id="GO:0020037">
    <property type="term" value="F:heme binding"/>
    <property type="evidence" value="ECO:0007669"/>
    <property type="project" value="InterPro"/>
</dbReference>
<dbReference type="FunFam" id="1.10.760.10:FF:000002">
    <property type="entry name" value="Cytochrome c1, heme protein"/>
    <property type="match status" value="1"/>
</dbReference>
<dbReference type="GO" id="GO:0009055">
    <property type="term" value="F:electron transfer activity"/>
    <property type="evidence" value="ECO:0007669"/>
    <property type="project" value="InterPro"/>
</dbReference>